<gene>
    <name evidence="3" type="ORF">BRAFLDRAFT_79259</name>
</gene>
<dbReference type="PANTHER" id="PTHR24020:SF87">
    <property type="entry name" value="COLLAGEN ALPHA-1(VI) CHAIN-LIKE"/>
    <property type="match status" value="1"/>
</dbReference>
<dbReference type="PROSITE" id="PS50234">
    <property type="entry name" value="VWFA"/>
    <property type="match status" value="1"/>
</dbReference>
<feature type="domain" description="VWFA" evidence="2">
    <location>
        <begin position="26"/>
        <end position="140"/>
    </location>
</feature>
<organism>
    <name type="scientific">Branchiostoma floridae</name>
    <name type="common">Florida lancelet</name>
    <name type="synonym">Amphioxus</name>
    <dbReference type="NCBI Taxonomy" id="7739"/>
    <lineage>
        <taxon>Eukaryota</taxon>
        <taxon>Metazoa</taxon>
        <taxon>Chordata</taxon>
        <taxon>Cephalochordata</taxon>
        <taxon>Leptocardii</taxon>
        <taxon>Amphioxiformes</taxon>
        <taxon>Branchiostomatidae</taxon>
        <taxon>Branchiostoma</taxon>
    </lineage>
</organism>
<reference evidence="3" key="1">
    <citation type="journal article" date="2008" name="Nature">
        <title>The amphioxus genome and the evolution of the chordate karyotype.</title>
        <authorList>
            <consortium name="US DOE Joint Genome Institute (JGI-PGF)"/>
            <person name="Putnam N.H."/>
            <person name="Butts T."/>
            <person name="Ferrier D.E.K."/>
            <person name="Furlong R.F."/>
            <person name="Hellsten U."/>
            <person name="Kawashima T."/>
            <person name="Robinson-Rechavi M."/>
            <person name="Shoguchi E."/>
            <person name="Terry A."/>
            <person name="Yu J.-K."/>
            <person name="Benito-Gutierrez E.L."/>
            <person name="Dubchak I."/>
            <person name="Garcia-Fernandez J."/>
            <person name="Gibson-Brown J.J."/>
            <person name="Grigoriev I.V."/>
            <person name="Horton A.C."/>
            <person name="de Jong P.J."/>
            <person name="Jurka J."/>
            <person name="Kapitonov V.V."/>
            <person name="Kohara Y."/>
            <person name="Kuroki Y."/>
            <person name="Lindquist E."/>
            <person name="Lucas S."/>
            <person name="Osoegawa K."/>
            <person name="Pennacchio L.A."/>
            <person name="Salamov A.A."/>
            <person name="Satou Y."/>
            <person name="Sauka-Spengler T."/>
            <person name="Schmutz J."/>
            <person name="Shin-I T."/>
            <person name="Toyoda A."/>
            <person name="Bronner-Fraser M."/>
            <person name="Fujiyama A."/>
            <person name="Holland L.Z."/>
            <person name="Holland P.W.H."/>
            <person name="Satoh N."/>
            <person name="Rokhsar D.S."/>
        </authorList>
    </citation>
    <scope>NUCLEOTIDE SEQUENCE [LARGE SCALE GENOMIC DNA]</scope>
    <source>
        <strain evidence="3">S238N-H82</strain>
        <tissue evidence="3">Testes</tissue>
    </source>
</reference>
<feature type="signal peptide" evidence="1">
    <location>
        <begin position="1"/>
        <end position="21"/>
    </location>
</feature>
<dbReference type="AlphaFoldDB" id="C3YGY1"/>
<dbReference type="EMBL" id="GG666512">
    <property type="protein sequence ID" value="EEN60452.1"/>
    <property type="molecule type" value="Genomic_DNA"/>
</dbReference>
<dbReference type="InterPro" id="IPR002035">
    <property type="entry name" value="VWF_A"/>
</dbReference>
<evidence type="ECO:0000256" key="1">
    <source>
        <dbReference type="SAM" id="SignalP"/>
    </source>
</evidence>
<protein>
    <recommendedName>
        <fullName evidence="2">VWFA domain-containing protein</fullName>
    </recommendedName>
</protein>
<keyword evidence="1" id="KW-0732">Signal</keyword>
<dbReference type="InterPro" id="IPR036465">
    <property type="entry name" value="vWFA_dom_sf"/>
</dbReference>
<dbReference type="InParanoid" id="C3YGY1"/>
<feature type="chain" id="PRO_5002935599" description="VWFA domain-containing protein" evidence="1">
    <location>
        <begin position="22"/>
        <end position="285"/>
    </location>
</feature>
<dbReference type="Gene3D" id="3.40.50.410">
    <property type="entry name" value="von Willebrand factor, type A domain"/>
    <property type="match status" value="1"/>
</dbReference>
<accession>C3YGY1</accession>
<name>C3YGY1_BRAFL</name>
<dbReference type="SUPFAM" id="SSF53300">
    <property type="entry name" value="vWA-like"/>
    <property type="match status" value="1"/>
</dbReference>
<evidence type="ECO:0000313" key="3">
    <source>
        <dbReference type="EMBL" id="EEN60452.1"/>
    </source>
</evidence>
<dbReference type="PANTHER" id="PTHR24020">
    <property type="entry name" value="COLLAGEN ALPHA"/>
    <property type="match status" value="1"/>
</dbReference>
<dbReference type="InterPro" id="IPR050525">
    <property type="entry name" value="ECM_Assembly_Org"/>
</dbReference>
<evidence type="ECO:0000259" key="2">
    <source>
        <dbReference type="PROSITE" id="PS50234"/>
    </source>
</evidence>
<sequence length="285" mass="30397">MLRKLVLPTLLMFVAIRGATGQCSADILFVVDETSSISSSWFDLAKQFMRDFLHCFADPDDALVFELLSYSMPLRTSDVRFFDSAIRPIYSFDGLLKEEGLSPIGLAIRYMQVATMDDYEAEAAMARAAEIVLYAVIVGDFVDSAALDSIVGGSDGVFNSNNPCNLADRILADLCNITGCPVDSPMVYCFADPCTVTACPATPDATCVSDYCGGCNANFFDTDGGQACCGGQGQPCETGLPIPRPGLCMCQGGLLCFPNTGNFAIGTCQTQDWVDANGGMPDIRG</sequence>
<proteinExistence type="predicted"/>